<gene>
    <name evidence="1" type="ORF">Tci_592631</name>
</gene>
<accession>A0A699J8R9</accession>
<organism evidence="1">
    <name type="scientific">Tanacetum cinerariifolium</name>
    <name type="common">Dalmatian daisy</name>
    <name type="synonym">Chrysanthemum cinerariifolium</name>
    <dbReference type="NCBI Taxonomy" id="118510"/>
    <lineage>
        <taxon>Eukaryota</taxon>
        <taxon>Viridiplantae</taxon>
        <taxon>Streptophyta</taxon>
        <taxon>Embryophyta</taxon>
        <taxon>Tracheophyta</taxon>
        <taxon>Spermatophyta</taxon>
        <taxon>Magnoliopsida</taxon>
        <taxon>eudicotyledons</taxon>
        <taxon>Gunneridae</taxon>
        <taxon>Pentapetalae</taxon>
        <taxon>asterids</taxon>
        <taxon>campanulids</taxon>
        <taxon>Asterales</taxon>
        <taxon>Asteraceae</taxon>
        <taxon>Asteroideae</taxon>
        <taxon>Anthemideae</taxon>
        <taxon>Anthemidinae</taxon>
        <taxon>Tanacetum</taxon>
    </lineage>
</organism>
<dbReference type="EMBL" id="BKCJ010385516">
    <property type="protein sequence ID" value="GFA20659.1"/>
    <property type="molecule type" value="Genomic_DNA"/>
</dbReference>
<dbReference type="AlphaFoldDB" id="A0A699J8R9"/>
<evidence type="ECO:0000313" key="1">
    <source>
        <dbReference type="EMBL" id="GFA20659.1"/>
    </source>
</evidence>
<reference evidence="1" key="1">
    <citation type="journal article" date="2019" name="Sci. Rep.">
        <title>Draft genome of Tanacetum cinerariifolium, the natural source of mosquito coil.</title>
        <authorList>
            <person name="Yamashiro T."/>
            <person name="Shiraishi A."/>
            <person name="Satake H."/>
            <person name="Nakayama K."/>
        </authorList>
    </citation>
    <scope>NUCLEOTIDE SEQUENCE</scope>
</reference>
<name>A0A699J8R9_TANCI</name>
<proteinExistence type="predicted"/>
<protein>
    <submittedName>
        <fullName evidence="1">Uncharacterized protein</fullName>
    </submittedName>
</protein>
<sequence length="114" mass="12152">MVYPEVRDPKDPWACKEEMLLADAITANVSRAEKKKKCRVVCRTHGVGSAHQARSNGVPVSVPTVAPHGLAILLIDAATQIETSEDGASPRYMSIRDSESAAARVATRLAAGLL</sequence>
<comment type="caution">
    <text evidence="1">The sequence shown here is derived from an EMBL/GenBank/DDBJ whole genome shotgun (WGS) entry which is preliminary data.</text>
</comment>